<sequence length="356" mass="40638">MRANTKRILGAKLGEAELHPNGKGDVWDTAWTKDGQLYVISDDSYGFDNACFSNLAFHQLAGDDPYRLEGRTINPMQEYGPLFGISEIDRCCWKALSVASIDGTLYMTVARHRYGMEGVDPMKRQQSHHASIIKSDDNGQTWTRTVEENLKQPTFYAYRFGAPCFVKYGMDGAAVVDNADRYVYAVSNNGYWDNGDHYVLGRVLRTDLPKLVGGDWEFYTGGDGMDTKNWSKIVYDAFPILNVPGKCSMTGIQYIEQLDRYVLIQWYYTTGSGETGHQETIWEFYESPTPWGPWNKFAAYLFYPHGYYNPYVVPKFTSSDGKKLIIFTTGDFITNQRSEAENLYRLTIIPCELRTE</sequence>
<dbReference type="OrthoDB" id="3795970at2"/>
<evidence type="ECO:0000313" key="3">
    <source>
        <dbReference type="Proteomes" id="UP000426246"/>
    </source>
</evidence>
<dbReference type="Proteomes" id="UP000426246">
    <property type="component" value="Chromosome"/>
</dbReference>
<feature type="domain" description="DUF4185" evidence="1">
    <location>
        <begin position="98"/>
        <end position="328"/>
    </location>
</feature>
<dbReference type="AlphaFoldDB" id="A0A6B8RNR0"/>
<gene>
    <name evidence="2" type="ORF">EHS13_23595</name>
</gene>
<evidence type="ECO:0000259" key="1">
    <source>
        <dbReference type="Pfam" id="PF13810"/>
    </source>
</evidence>
<accession>A0A6B8RNR0</accession>
<reference evidence="3" key="1">
    <citation type="submission" date="2018-11" db="EMBL/GenBank/DDBJ databases">
        <title>Complete genome sequence of Paenibacillus sp. ML311-T8.</title>
        <authorList>
            <person name="Nam Y.-D."/>
            <person name="Kang J."/>
            <person name="Chung W.-H."/>
            <person name="Park Y.S."/>
        </authorList>
    </citation>
    <scope>NUCLEOTIDE SEQUENCE [LARGE SCALE GENOMIC DNA]</scope>
    <source>
        <strain evidence="3">ML311-T8</strain>
    </source>
</reference>
<protein>
    <submittedName>
        <fullName evidence="2">DUF4185 domain-containing protein</fullName>
    </submittedName>
</protein>
<dbReference type="EMBL" id="CP034235">
    <property type="protein sequence ID" value="QGQ97659.1"/>
    <property type="molecule type" value="Genomic_DNA"/>
</dbReference>
<dbReference type="KEGG" id="ppsc:EHS13_23595"/>
<dbReference type="RefSeq" id="WP_155702763.1">
    <property type="nucleotide sequence ID" value="NZ_CP034235.1"/>
</dbReference>
<keyword evidence="3" id="KW-1185">Reference proteome</keyword>
<dbReference type="InterPro" id="IPR025442">
    <property type="entry name" value="DUF4185"/>
</dbReference>
<dbReference type="Pfam" id="PF13810">
    <property type="entry name" value="DUF4185"/>
    <property type="match status" value="1"/>
</dbReference>
<evidence type="ECO:0000313" key="2">
    <source>
        <dbReference type="EMBL" id="QGQ97659.1"/>
    </source>
</evidence>
<name>A0A6B8RNR0_9BACL</name>
<proteinExistence type="predicted"/>
<organism evidence="2 3">
    <name type="scientific">Paenibacillus psychroresistens</name>
    <dbReference type="NCBI Taxonomy" id="1778678"/>
    <lineage>
        <taxon>Bacteria</taxon>
        <taxon>Bacillati</taxon>
        <taxon>Bacillota</taxon>
        <taxon>Bacilli</taxon>
        <taxon>Bacillales</taxon>
        <taxon>Paenibacillaceae</taxon>
        <taxon>Paenibacillus</taxon>
    </lineage>
</organism>